<dbReference type="InterPro" id="IPR027702">
    <property type="entry name" value="Syncoilin"/>
</dbReference>
<proteinExistence type="predicted"/>
<dbReference type="EMBL" id="JAINUG010000210">
    <property type="protein sequence ID" value="KAJ8387511.1"/>
    <property type="molecule type" value="Genomic_DNA"/>
</dbReference>
<protein>
    <recommendedName>
        <fullName evidence="5">IF rod domain-containing protein</fullName>
    </recommendedName>
</protein>
<accession>A0AAD7RNG1</accession>
<evidence type="ECO:0000256" key="2">
    <source>
        <dbReference type="SAM" id="MobiDB-lite"/>
    </source>
</evidence>
<feature type="coiled-coil region" evidence="1">
    <location>
        <begin position="388"/>
        <end position="415"/>
    </location>
</feature>
<organism evidence="3 4">
    <name type="scientific">Aldrovandia affinis</name>
    <dbReference type="NCBI Taxonomy" id="143900"/>
    <lineage>
        <taxon>Eukaryota</taxon>
        <taxon>Metazoa</taxon>
        <taxon>Chordata</taxon>
        <taxon>Craniata</taxon>
        <taxon>Vertebrata</taxon>
        <taxon>Euteleostomi</taxon>
        <taxon>Actinopterygii</taxon>
        <taxon>Neopterygii</taxon>
        <taxon>Teleostei</taxon>
        <taxon>Notacanthiformes</taxon>
        <taxon>Halosauridae</taxon>
        <taxon>Aldrovandia</taxon>
    </lineage>
</organism>
<feature type="coiled-coil region" evidence="1">
    <location>
        <begin position="448"/>
        <end position="475"/>
    </location>
</feature>
<name>A0AAD7RNG1_9TELE</name>
<feature type="region of interest" description="Disordered" evidence="2">
    <location>
        <begin position="1"/>
        <end position="23"/>
    </location>
</feature>
<comment type="caution">
    <text evidence="3">The sequence shown here is derived from an EMBL/GenBank/DDBJ whole genome shotgun (WGS) entry which is preliminary data.</text>
</comment>
<keyword evidence="4" id="KW-1185">Reference proteome</keyword>
<sequence length="510" mass="57092">MRRLLRERGSTTRSSSVSRSHRHFPPTCAIPASRFVRQTAPSRLQPVPYKVVLVSPVPPCPCLLHWLKNPGESGAGAKASAIGQAMDNSEARLRADPSSGALQGLGMQFEAGTVDEADFFEDCIEEFRAQVEDCMGRLGAQFKGCLDEMGDEFQDCVEDEVARSTGTVDELAAQIEECMEELGIQMQERTEGPRPQFQCLTEQAGTQVAASALDILSLSQNADASVPQLEGYVEDVERRLKGCVEEVRRHCEGGVRELGAQFAGHIEEVACLEQRRDQLVRELLELEEPMAQAVQALRAELGELRRCVARAELEKHSLQEERRLVKRQLFDVIRDCTQSQVSLETQQREVEQCAIIQGELQVPAALLGPEELPAGRIKALEEQYEPRLQALLKRKQAAAEALLETRAQAQDLRARLGPLREESQRLGLQRACLEDRVVLMQREREESVAQYRDTVDLLEESSRELRTELQIQRKKNTEIQTLKDSLTIELDLYRGNTALDGEHNPTTDGT</sequence>
<dbReference type="AlphaFoldDB" id="A0AAD7RNG1"/>
<dbReference type="PANTHER" id="PTHR47147:SF1">
    <property type="entry name" value="SYNCOILIN"/>
    <property type="match status" value="1"/>
</dbReference>
<dbReference type="SUPFAM" id="SSF58113">
    <property type="entry name" value="Apolipoprotein A-I"/>
    <property type="match status" value="1"/>
</dbReference>
<dbReference type="GO" id="GO:0005882">
    <property type="term" value="C:intermediate filament"/>
    <property type="evidence" value="ECO:0007669"/>
    <property type="project" value="InterPro"/>
</dbReference>
<evidence type="ECO:0000313" key="3">
    <source>
        <dbReference type="EMBL" id="KAJ8387511.1"/>
    </source>
</evidence>
<feature type="compositionally biased region" description="Basic and acidic residues" evidence="2">
    <location>
        <begin position="1"/>
        <end position="10"/>
    </location>
</feature>
<reference evidence="3" key="1">
    <citation type="journal article" date="2023" name="Science">
        <title>Genome structures resolve the early diversification of teleost fishes.</title>
        <authorList>
            <person name="Parey E."/>
            <person name="Louis A."/>
            <person name="Montfort J."/>
            <person name="Bouchez O."/>
            <person name="Roques C."/>
            <person name="Iampietro C."/>
            <person name="Lluch J."/>
            <person name="Castinel A."/>
            <person name="Donnadieu C."/>
            <person name="Desvignes T."/>
            <person name="Floi Bucao C."/>
            <person name="Jouanno E."/>
            <person name="Wen M."/>
            <person name="Mejri S."/>
            <person name="Dirks R."/>
            <person name="Jansen H."/>
            <person name="Henkel C."/>
            <person name="Chen W.J."/>
            <person name="Zahm M."/>
            <person name="Cabau C."/>
            <person name="Klopp C."/>
            <person name="Thompson A.W."/>
            <person name="Robinson-Rechavi M."/>
            <person name="Braasch I."/>
            <person name="Lecointre G."/>
            <person name="Bobe J."/>
            <person name="Postlethwait J.H."/>
            <person name="Berthelot C."/>
            <person name="Roest Crollius H."/>
            <person name="Guiguen Y."/>
        </authorList>
    </citation>
    <scope>NUCLEOTIDE SEQUENCE</scope>
    <source>
        <strain evidence="3">NC1722</strain>
    </source>
</reference>
<keyword evidence="1" id="KW-0175">Coiled coil</keyword>
<dbReference type="PANTHER" id="PTHR47147">
    <property type="entry name" value="SYNCOILIN"/>
    <property type="match status" value="1"/>
</dbReference>
<dbReference type="Proteomes" id="UP001221898">
    <property type="component" value="Unassembled WGS sequence"/>
</dbReference>
<dbReference type="Gene3D" id="1.20.5.1230">
    <property type="entry name" value="Apolipoprotein A-I"/>
    <property type="match status" value="1"/>
</dbReference>
<gene>
    <name evidence="3" type="ORF">AAFF_G00156120</name>
</gene>
<evidence type="ECO:0000313" key="4">
    <source>
        <dbReference type="Proteomes" id="UP001221898"/>
    </source>
</evidence>
<feature type="coiled-coil region" evidence="1">
    <location>
        <begin position="294"/>
        <end position="328"/>
    </location>
</feature>
<evidence type="ECO:0008006" key="5">
    <source>
        <dbReference type="Google" id="ProtNLM"/>
    </source>
</evidence>
<evidence type="ECO:0000256" key="1">
    <source>
        <dbReference type="SAM" id="Coils"/>
    </source>
</evidence>